<reference evidence="1 2" key="1">
    <citation type="submission" date="2020-06" db="EMBL/GenBank/DDBJ databases">
        <authorList>
            <person name="Li R."/>
            <person name="Bekaert M."/>
        </authorList>
    </citation>
    <scope>NUCLEOTIDE SEQUENCE [LARGE SCALE GENOMIC DNA]</scope>
    <source>
        <strain evidence="2">wild</strain>
    </source>
</reference>
<dbReference type="EMBL" id="CACVKT020002008">
    <property type="protein sequence ID" value="CAC5374406.1"/>
    <property type="molecule type" value="Genomic_DNA"/>
</dbReference>
<dbReference type="OrthoDB" id="7701337at2759"/>
<proteinExistence type="predicted"/>
<evidence type="ECO:0000313" key="2">
    <source>
        <dbReference type="Proteomes" id="UP000507470"/>
    </source>
</evidence>
<dbReference type="AlphaFoldDB" id="A0A6J8AVH4"/>
<organism evidence="1 2">
    <name type="scientific">Mytilus coruscus</name>
    <name type="common">Sea mussel</name>
    <dbReference type="NCBI Taxonomy" id="42192"/>
    <lineage>
        <taxon>Eukaryota</taxon>
        <taxon>Metazoa</taxon>
        <taxon>Spiralia</taxon>
        <taxon>Lophotrochozoa</taxon>
        <taxon>Mollusca</taxon>
        <taxon>Bivalvia</taxon>
        <taxon>Autobranchia</taxon>
        <taxon>Pteriomorphia</taxon>
        <taxon>Mytilida</taxon>
        <taxon>Mytiloidea</taxon>
        <taxon>Mytilidae</taxon>
        <taxon>Mytilinae</taxon>
        <taxon>Mytilus</taxon>
    </lineage>
</organism>
<name>A0A6J8AVH4_MYTCO</name>
<protein>
    <recommendedName>
        <fullName evidence="3">Endonuclease/exonuclease/phosphatase domain-containing protein</fullName>
    </recommendedName>
</protein>
<dbReference type="Proteomes" id="UP000507470">
    <property type="component" value="Unassembled WGS sequence"/>
</dbReference>
<dbReference type="InterPro" id="IPR036691">
    <property type="entry name" value="Endo/exonu/phosph_ase_sf"/>
</dbReference>
<evidence type="ECO:0008006" key="3">
    <source>
        <dbReference type="Google" id="ProtNLM"/>
    </source>
</evidence>
<dbReference type="SUPFAM" id="SSF56219">
    <property type="entry name" value="DNase I-like"/>
    <property type="match status" value="1"/>
</dbReference>
<sequence length="433" mass="50542">MRDLVKKSSKNLKDSPFGISEQLPIEIQKRRKEKLPLLKELRSRDIKAYFVKDKIFVGGQESVKIGTRHEGGLAIFCKTKLTDGISIDRELDCGVVVIKLKHEFFNTANDIYICFSYIPHEKSNFYNKCDVDFYDIIESVCLEFKEKGSFLVCGDLNSRIGEIDDVLSNDNLDLYLDSVDHVETPIVPKRHSVDKTVNVFGRKLLQLCYNTELTIANGRLGNRVGRFTFCTMNGRSVNDYLLNSPSDYKLIKNFDVLNFNEFSDHTPLLFELEFRNFRPDLSFPKIRNYINAHKVFGRTLLICKVRPNNEWFDNNRAIARNDFHVTRNFFLHHPSDVNRKAYVISRNNYNKMKRKAQFKYKRRKGIELCDLASTAPRKFWSSIKRKGNYKCKIDNETMMKHFESILGDSSQDLCEEVRNLIDNTVFDDIMLHN</sequence>
<dbReference type="Gene3D" id="3.60.10.10">
    <property type="entry name" value="Endonuclease/exonuclease/phosphatase"/>
    <property type="match status" value="1"/>
</dbReference>
<keyword evidence="2" id="KW-1185">Reference proteome</keyword>
<gene>
    <name evidence="1" type="ORF">MCOR_11810</name>
</gene>
<evidence type="ECO:0000313" key="1">
    <source>
        <dbReference type="EMBL" id="CAC5374406.1"/>
    </source>
</evidence>
<accession>A0A6J8AVH4</accession>